<evidence type="ECO:0000313" key="4">
    <source>
        <dbReference type="EMBL" id="MQQ10578.1"/>
    </source>
</evidence>
<dbReference type="EMBL" id="WIBF01000018">
    <property type="protein sequence ID" value="MQQ10578.1"/>
    <property type="molecule type" value="Genomic_DNA"/>
</dbReference>
<keyword evidence="1" id="KW-0175">Coiled coil</keyword>
<keyword evidence="2" id="KW-0812">Transmembrane</keyword>
<evidence type="ECO:0000259" key="3">
    <source>
        <dbReference type="Pfam" id="PF25917"/>
    </source>
</evidence>
<dbReference type="Proteomes" id="UP000444174">
    <property type="component" value="Unassembled WGS sequence"/>
</dbReference>
<reference evidence="4 5" key="1">
    <citation type="submission" date="2019-10" db="EMBL/GenBank/DDBJ databases">
        <title>Epibacterium sp. nov., isolated from seawater.</title>
        <authorList>
            <person name="Zhang X."/>
            <person name="Li N."/>
        </authorList>
    </citation>
    <scope>NUCLEOTIDE SEQUENCE [LARGE SCALE GENOMIC DNA]</scope>
    <source>
        <strain evidence="4 5">SM1979</strain>
    </source>
</reference>
<dbReference type="AlphaFoldDB" id="A0A843YL93"/>
<organism evidence="4 5">
    <name type="scientific">Tritonibacter litoralis</name>
    <dbReference type="NCBI Taxonomy" id="2662264"/>
    <lineage>
        <taxon>Bacteria</taxon>
        <taxon>Pseudomonadati</taxon>
        <taxon>Pseudomonadota</taxon>
        <taxon>Alphaproteobacteria</taxon>
        <taxon>Rhodobacterales</taxon>
        <taxon>Paracoccaceae</taxon>
        <taxon>Tritonibacter</taxon>
    </lineage>
</organism>
<evidence type="ECO:0000256" key="2">
    <source>
        <dbReference type="SAM" id="Phobius"/>
    </source>
</evidence>
<dbReference type="PANTHER" id="PTHR30438:SF2">
    <property type="entry name" value="MEMBRANE PROTEIN"/>
    <property type="match status" value="1"/>
</dbReference>
<accession>A0A843YL93</accession>
<proteinExistence type="predicted"/>
<dbReference type="Pfam" id="PF25917">
    <property type="entry name" value="BSH_RND"/>
    <property type="match status" value="1"/>
</dbReference>
<dbReference type="Gene3D" id="2.40.50.100">
    <property type="match status" value="1"/>
</dbReference>
<dbReference type="Gene3D" id="2.40.30.170">
    <property type="match status" value="1"/>
</dbReference>
<dbReference type="GO" id="GO:0005886">
    <property type="term" value="C:plasma membrane"/>
    <property type="evidence" value="ECO:0007669"/>
    <property type="project" value="TreeGrafter"/>
</dbReference>
<dbReference type="Gene3D" id="1.10.287.470">
    <property type="entry name" value="Helix hairpin bin"/>
    <property type="match status" value="1"/>
</dbReference>
<dbReference type="SUPFAM" id="SSF111369">
    <property type="entry name" value="HlyD-like secretion proteins"/>
    <property type="match status" value="1"/>
</dbReference>
<keyword evidence="5" id="KW-1185">Reference proteome</keyword>
<feature type="domain" description="Multidrug resistance protein MdtA-like barrel-sandwich hybrid" evidence="3">
    <location>
        <begin position="74"/>
        <end position="237"/>
    </location>
</feature>
<gene>
    <name evidence="4" type="ORF">GFB49_19135</name>
</gene>
<sequence>MCLRGVAARLSSGSLADFTGAEMRRRPMQWKRYGTVAVILSVLLGGAYIFWLDSQTAELPVGIVRSNGRIEAERIDVAAKLPGRIAEVRVSEGQWVEAGDLVAIMDTAEIDAQLRQAKAAVAQAEQQKLQTEALLNQRLSEQEFAQAEFARAEQLAAKGHAPQELVDQRKSALTTADAGVAAARAGIDLATATIASAEATVERLQSIRADATLVAPHDGRVQYTLAKAGEVVGAGGRVVTLTDLTDIYMTIFLPARDAGLLAIGAEARIVLDPIPDYVIPAQATFVASTAQFTPKSVETADERDQLMFRVKLTIPAELLEEYQEQAKAGVAGVGYVRVDDTVDWPDALQVKLPQ</sequence>
<evidence type="ECO:0000313" key="5">
    <source>
        <dbReference type="Proteomes" id="UP000444174"/>
    </source>
</evidence>
<dbReference type="InterPro" id="IPR058625">
    <property type="entry name" value="MdtA-like_BSH"/>
</dbReference>
<protein>
    <submittedName>
        <fullName evidence="4">HlyD family efflux transporter periplasmic adaptor subunit</fullName>
    </submittedName>
</protein>
<dbReference type="PANTHER" id="PTHR30438">
    <property type="entry name" value="36 KDA ANTIGEN-RELATED"/>
    <property type="match status" value="1"/>
</dbReference>
<name>A0A843YL93_9RHOB</name>
<evidence type="ECO:0000256" key="1">
    <source>
        <dbReference type="SAM" id="Coils"/>
    </source>
</evidence>
<keyword evidence="2" id="KW-1133">Transmembrane helix</keyword>
<comment type="caution">
    <text evidence="4">The sequence shown here is derived from an EMBL/GenBank/DDBJ whole genome shotgun (WGS) entry which is preliminary data.</text>
</comment>
<feature type="transmembrane region" description="Helical" evidence="2">
    <location>
        <begin position="33"/>
        <end position="51"/>
    </location>
</feature>
<feature type="coiled-coil region" evidence="1">
    <location>
        <begin position="107"/>
        <end position="134"/>
    </location>
</feature>
<keyword evidence="2" id="KW-0472">Membrane</keyword>